<dbReference type="InterPro" id="IPR003735">
    <property type="entry name" value="Metal_Tscrpt_repr"/>
</dbReference>
<dbReference type="PANTHER" id="PTHR33677">
    <property type="entry name" value="TRANSCRIPTIONAL REPRESSOR FRMR-RELATED"/>
    <property type="match status" value="1"/>
</dbReference>
<evidence type="ECO:0000313" key="2">
    <source>
        <dbReference type="Proteomes" id="UP000768462"/>
    </source>
</evidence>
<dbReference type="Proteomes" id="UP000768462">
    <property type="component" value="Unassembled WGS sequence"/>
</dbReference>
<dbReference type="Gene3D" id="1.20.58.1000">
    <property type="entry name" value="Metal-sensitive repressor, helix protomer"/>
    <property type="match status" value="1"/>
</dbReference>
<reference evidence="1" key="1">
    <citation type="submission" date="2019-04" db="EMBL/GenBank/DDBJ databases">
        <title>Evolution of Biomass-Degrading Anaerobic Consortia Revealed by Metagenomics.</title>
        <authorList>
            <person name="Peng X."/>
        </authorList>
    </citation>
    <scope>NUCLEOTIDE SEQUENCE</scope>
    <source>
        <strain evidence="1">SIG254</strain>
    </source>
</reference>
<dbReference type="AlphaFoldDB" id="A0A927WBX4"/>
<name>A0A927WBX4_9CLOT</name>
<dbReference type="GO" id="GO:0046872">
    <property type="term" value="F:metal ion binding"/>
    <property type="evidence" value="ECO:0007669"/>
    <property type="project" value="InterPro"/>
</dbReference>
<protein>
    <submittedName>
        <fullName evidence="1">Metal-sensing transcriptional repressor</fullName>
    </submittedName>
</protein>
<sequence>MSDEHGHNHTHKNTKAVINRLSRAIGHLEAVKKMVEEGRDCSEVLVQVSAVKSAINNIGKIILQDHIENCVVDAVETGDKKVLTDLNDAIGKFIK</sequence>
<dbReference type="EMBL" id="SVCM01000052">
    <property type="protein sequence ID" value="MBE6059424.1"/>
    <property type="molecule type" value="Genomic_DNA"/>
</dbReference>
<proteinExistence type="predicted"/>
<dbReference type="Pfam" id="PF02583">
    <property type="entry name" value="Trns_repr_metal"/>
    <property type="match status" value="1"/>
</dbReference>
<dbReference type="PANTHER" id="PTHR33677:SF3">
    <property type="entry name" value="COPPER-SENSING TRANSCRIPTIONAL REPRESSOR RICR"/>
    <property type="match status" value="1"/>
</dbReference>
<dbReference type="CDD" id="cd10158">
    <property type="entry name" value="CsoR-like_DUF156_1"/>
    <property type="match status" value="1"/>
</dbReference>
<evidence type="ECO:0000313" key="1">
    <source>
        <dbReference type="EMBL" id="MBE6059424.1"/>
    </source>
</evidence>
<dbReference type="GO" id="GO:0045892">
    <property type="term" value="P:negative regulation of DNA-templated transcription"/>
    <property type="evidence" value="ECO:0007669"/>
    <property type="project" value="UniProtKB-ARBA"/>
</dbReference>
<gene>
    <name evidence="1" type="ORF">E7215_04530</name>
</gene>
<dbReference type="GO" id="GO:0003677">
    <property type="term" value="F:DNA binding"/>
    <property type="evidence" value="ECO:0007669"/>
    <property type="project" value="InterPro"/>
</dbReference>
<dbReference type="InterPro" id="IPR038390">
    <property type="entry name" value="Metal_Tscrpt_repr_sf"/>
</dbReference>
<comment type="caution">
    <text evidence="1">The sequence shown here is derived from an EMBL/GenBank/DDBJ whole genome shotgun (WGS) entry which is preliminary data.</text>
</comment>
<organism evidence="1 2">
    <name type="scientific">Clostridium sulfidigenes</name>
    <dbReference type="NCBI Taxonomy" id="318464"/>
    <lineage>
        <taxon>Bacteria</taxon>
        <taxon>Bacillati</taxon>
        <taxon>Bacillota</taxon>
        <taxon>Clostridia</taxon>
        <taxon>Eubacteriales</taxon>
        <taxon>Clostridiaceae</taxon>
        <taxon>Clostridium</taxon>
    </lineage>
</organism>
<accession>A0A927WBX4</accession>